<evidence type="ECO:0000256" key="8">
    <source>
        <dbReference type="ARBA" id="ARBA00022842"/>
    </source>
</evidence>
<evidence type="ECO:0000256" key="9">
    <source>
        <dbReference type="ARBA" id="ARBA00023052"/>
    </source>
</evidence>
<keyword evidence="10 11" id="KW-0100">Branched-chain amino acid biosynthesis</keyword>
<comment type="pathway">
    <text evidence="1 11">Amino-acid biosynthesis; L-isoleucine biosynthesis; L-isoleucine from 2-oxobutanoate: step 1/4.</text>
</comment>
<dbReference type="InterPro" id="IPR029035">
    <property type="entry name" value="DHS-like_NAD/FAD-binding_dom"/>
</dbReference>
<dbReference type="Gene3D" id="3.40.50.970">
    <property type="match status" value="2"/>
</dbReference>
<feature type="domain" description="Thiamine pyrophosphate enzyme TPP-binding" evidence="13">
    <location>
        <begin position="394"/>
        <end position="543"/>
    </location>
</feature>
<comment type="cofactor">
    <cofactor evidence="11">
        <name>Mg(2+)</name>
        <dbReference type="ChEBI" id="CHEBI:18420"/>
    </cofactor>
    <text evidence="11">Binds 1 Mg(2+) ion per subunit.</text>
</comment>
<evidence type="ECO:0000256" key="3">
    <source>
        <dbReference type="ARBA" id="ARBA00007812"/>
    </source>
</evidence>
<dbReference type="CDD" id="cd07035">
    <property type="entry name" value="TPP_PYR_POX_like"/>
    <property type="match status" value="1"/>
</dbReference>
<comment type="catalytic activity">
    <reaction evidence="11">
        <text>2 pyruvate + H(+) = (2S)-2-acetolactate + CO2</text>
        <dbReference type="Rhea" id="RHEA:25249"/>
        <dbReference type="ChEBI" id="CHEBI:15361"/>
        <dbReference type="ChEBI" id="CHEBI:15378"/>
        <dbReference type="ChEBI" id="CHEBI:16526"/>
        <dbReference type="ChEBI" id="CHEBI:58476"/>
        <dbReference type="EC" id="2.2.1.6"/>
    </reaction>
</comment>
<evidence type="ECO:0000256" key="10">
    <source>
        <dbReference type="ARBA" id="ARBA00023304"/>
    </source>
</evidence>
<dbReference type="NCBIfam" id="NF006525">
    <property type="entry name" value="PRK08979.1"/>
    <property type="match status" value="1"/>
</dbReference>
<dbReference type="SUPFAM" id="SSF52518">
    <property type="entry name" value="Thiamin diphosphate-binding fold (THDP-binding)"/>
    <property type="match status" value="2"/>
</dbReference>
<dbReference type="Proteomes" id="UP001477278">
    <property type="component" value="Unassembled WGS sequence"/>
</dbReference>
<dbReference type="InterPro" id="IPR012001">
    <property type="entry name" value="Thiamin_PyroP_enz_TPP-bd_dom"/>
</dbReference>
<keyword evidence="9 11" id="KW-0786">Thiamine pyrophosphate</keyword>
<keyword evidence="5 11" id="KW-0028">Amino-acid biosynthesis</keyword>
<protein>
    <recommendedName>
        <fullName evidence="4 11">Acetolactate synthase</fullName>
        <ecNumber evidence="4 11">2.2.1.6</ecNumber>
    </recommendedName>
</protein>
<dbReference type="PANTHER" id="PTHR18968:SF13">
    <property type="entry name" value="ACETOLACTATE SYNTHASE CATALYTIC SUBUNIT, MITOCHONDRIAL"/>
    <property type="match status" value="1"/>
</dbReference>
<dbReference type="InterPro" id="IPR011766">
    <property type="entry name" value="TPP_enzyme_TPP-bd"/>
</dbReference>
<keyword evidence="6 11" id="KW-0808">Transferase</keyword>
<evidence type="ECO:0000313" key="16">
    <source>
        <dbReference type="Proteomes" id="UP001477278"/>
    </source>
</evidence>
<name>A0ABV0FR90_9GAMM</name>
<dbReference type="CDD" id="cd02015">
    <property type="entry name" value="TPP_AHAS"/>
    <property type="match status" value="1"/>
</dbReference>
<evidence type="ECO:0000256" key="11">
    <source>
        <dbReference type="RuleBase" id="RU003591"/>
    </source>
</evidence>
<keyword evidence="7 11" id="KW-0479">Metal-binding</keyword>
<evidence type="ECO:0000256" key="2">
    <source>
        <dbReference type="ARBA" id="ARBA00005025"/>
    </source>
</evidence>
<dbReference type="SUPFAM" id="SSF52467">
    <property type="entry name" value="DHS-like NAD/FAD-binding domain"/>
    <property type="match status" value="1"/>
</dbReference>
<evidence type="ECO:0000259" key="14">
    <source>
        <dbReference type="Pfam" id="PF02776"/>
    </source>
</evidence>
<dbReference type="RefSeq" id="WP_182698765.1">
    <property type="nucleotide sequence ID" value="NZ_JAACRJ010000019.1"/>
</dbReference>
<keyword evidence="16" id="KW-1185">Reference proteome</keyword>
<proteinExistence type="inferred from homology"/>
<dbReference type="NCBIfam" id="TIGR00118">
    <property type="entry name" value="acolac_lg"/>
    <property type="match status" value="1"/>
</dbReference>
<dbReference type="InterPro" id="IPR012846">
    <property type="entry name" value="Acetolactate_synth_lsu"/>
</dbReference>
<evidence type="ECO:0000259" key="12">
    <source>
        <dbReference type="Pfam" id="PF00205"/>
    </source>
</evidence>
<dbReference type="InterPro" id="IPR000399">
    <property type="entry name" value="TPP-bd_CS"/>
</dbReference>
<evidence type="ECO:0000256" key="5">
    <source>
        <dbReference type="ARBA" id="ARBA00022605"/>
    </source>
</evidence>
<dbReference type="InterPro" id="IPR045229">
    <property type="entry name" value="TPP_enz"/>
</dbReference>
<keyword evidence="8 11" id="KW-0460">Magnesium</keyword>
<evidence type="ECO:0000256" key="6">
    <source>
        <dbReference type="ARBA" id="ARBA00022679"/>
    </source>
</evidence>
<evidence type="ECO:0000259" key="13">
    <source>
        <dbReference type="Pfam" id="PF02775"/>
    </source>
</evidence>
<dbReference type="PANTHER" id="PTHR18968">
    <property type="entry name" value="THIAMINE PYROPHOSPHATE ENZYMES"/>
    <property type="match status" value="1"/>
</dbReference>
<sequence length="572" mass="62453">MEKLSGASMIVRSLIDEGVSHIFGYPGGSVLDIYDSLHKISGIEHILVRHEQAAVHMADGYARATGKVGVVLVTSGPGATNAITGIATAYMDSIPLVVLSGQVPSNLIGNDAFQECDMIGISRPIVKHSFLITDAKDIPETVKKAFFIAATGRPGPVVIDLPKDCLSPDILHDYIYPDSVKMRSYNPTTVGHKGQIRRGLQALLAAKKPVLYVGGGAIISGCDAQILALAERLNIPVVSTLMGLGAFPGTHKQSLGMLGMHGLYEANMAMHNTDLIFGIGVRFDDRTTNNVEKYCPNATILHIDIDPSSISKTVRVDIPIVGSADNILDAMLDLLDETNDTNDATAMAAWWSDIEIWRSRQSLEFDRTSDRIKPQQVIETLYKLTNGDAYVASDVGQHQMFAALYYPFDKPRRWINSGGLGTMGFGLPAAMGVKMAFPEETVVCVTGDGSIQMNIQELSTALQYDTPVKIINLNNRFLGMVKQWQDMIYSGRHSQSYMDSVPNFAKIAEAYGHVGMNINHPDELESKLAEALAMKDKLVFVDISVDETEHVYPMLIRGGAMNEMWLTKTEKS</sequence>
<evidence type="ECO:0000256" key="1">
    <source>
        <dbReference type="ARBA" id="ARBA00004974"/>
    </source>
</evidence>
<dbReference type="Pfam" id="PF02775">
    <property type="entry name" value="TPP_enzyme_C"/>
    <property type="match status" value="1"/>
</dbReference>
<dbReference type="GeneID" id="90571676"/>
<comment type="caution">
    <text evidence="15">The sequence shown here is derived from an EMBL/GenBank/DDBJ whole genome shotgun (WGS) entry which is preliminary data.</text>
</comment>
<evidence type="ECO:0000256" key="4">
    <source>
        <dbReference type="ARBA" id="ARBA00013145"/>
    </source>
</evidence>
<evidence type="ECO:0000313" key="15">
    <source>
        <dbReference type="EMBL" id="MEO3682457.1"/>
    </source>
</evidence>
<dbReference type="EC" id="2.2.1.6" evidence="4 11"/>
<dbReference type="Gene3D" id="3.40.50.1220">
    <property type="entry name" value="TPP-binding domain"/>
    <property type="match status" value="1"/>
</dbReference>
<feature type="domain" description="Thiamine pyrophosphate enzyme N-terminal TPP-binding" evidence="14">
    <location>
        <begin position="6"/>
        <end position="118"/>
    </location>
</feature>
<reference evidence="15 16" key="1">
    <citation type="submission" date="2024-05" db="EMBL/GenBank/DDBJ databases">
        <title>Genome sequencing of Marine Estuary Bacteria, Shewanella vesiculosa and S. baltica, and Pseudomonas syringae.</title>
        <authorList>
            <person name="Gurung A."/>
            <person name="Maclea K.S."/>
        </authorList>
    </citation>
    <scope>NUCLEOTIDE SEQUENCE [LARGE SCALE GENOMIC DNA]</scope>
    <source>
        <strain evidence="15 16">1A</strain>
    </source>
</reference>
<comment type="cofactor">
    <cofactor evidence="11">
        <name>thiamine diphosphate</name>
        <dbReference type="ChEBI" id="CHEBI:58937"/>
    </cofactor>
    <text evidence="11">Binds 1 thiamine pyrophosphate per subunit.</text>
</comment>
<dbReference type="NCBIfam" id="NF005058">
    <property type="entry name" value="PRK06466.1"/>
    <property type="match status" value="1"/>
</dbReference>
<accession>A0ABV0FR90</accession>
<dbReference type="InterPro" id="IPR012000">
    <property type="entry name" value="Thiamin_PyroP_enz_cen_dom"/>
</dbReference>
<organism evidence="15 16">
    <name type="scientific">Shewanella vesiculosa</name>
    <dbReference type="NCBI Taxonomy" id="518738"/>
    <lineage>
        <taxon>Bacteria</taxon>
        <taxon>Pseudomonadati</taxon>
        <taxon>Pseudomonadota</taxon>
        <taxon>Gammaproteobacteria</taxon>
        <taxon>Alteromonadales</taxon>
        <taxon>Shewanellaceae</taxon>
        <taxon>Shewanella</taxon>
    </lineage>
</organism>
<dbReference type="InterPro" id="IPR029061">
    <property type="entry name" value="THDP-binding"/>
</dbReference>
<dbReference type="Pfam" id="PF02776">
    <property type="entry name" value="TPP_enzyme_N"/>
    <property type="match status" value="1"/>
</dbReference>
<gene>
    <name evidence="15" type="ORF">ABHN84_09155</name>
</gene>
<dbReference type="Pfam" id="PF00205">
    <property type="entry name" value="TPP_enzyme_M"/>
    <property type="match status" value="1"/>
</dbReference>
<comment type="similarity">
    <text evidence="3 11">Belongs to the TPP enzyme family.</text>
</comment>
<dbReference type="PROSITE" id="PS00187">
    <property type="entry name" value="TPP_ENZYMES"/>
    <property type="match status" value="1"/>
</dbReference>
<dbReference type="InterPro" id="IPR039368">
    <property type="entry name" value="AHAS_TPP"/>
</dbReference>
<feature type="domain" description="Thiamine pyrophosphate enzyme central" evidence="12">
    <location>
        <begin position="198"/>
        <end position="330"/>
    </location>
</feature>
<evidence type="ECO:0000256" key="7">
    <source>
        <dbReference type="ARBA" id="ARBA00022723"/>
    </source>
</evidence>
<dbReference type="NCBIfam" id="NF005936">
    <property type="entry name" value="PRK07979.1"/>
    <property type="match status" value="1"/>
</dbReference>
<comment type="pathway">
    <text evidence="2 11">Amino-acid biosynthesis; L-valine biosynthesis; L-valine from pyruvate: step 1/4.</text>
</comment>
<dbReference type="EMBL" id="JBDPZN010000002">
    <property type="protein sequence ID" value="MEO3682457.1"/>
    <property type="molecule type" value="Genomic_DNA"/>
</dbReference>